<evidence type="ECO:0000313" key="2">
    <source>
        <dbReference type="Proteomes" id="UP000054870"/>
    </source>
</evidence>
<reference evidence="1" key="1">
    <citation type="submission" date="2016-01" db="EMBL/GenBank/DDBJ databases">
        <authorList>
            <person name="Peeters C."/>
        </authorList>
    </citation>
    <scope>NUCLEOTIDE SEQUENCE [LARGE SCALE GENOMIC DNA]</scope>
    <source>
        <strain evidence="1">LMG 29318</strain>
    </source>
</reference>
<protein>
    <submittedName>
        <fullName evidence="1">Uncharacterized protein</fullName>
    </submittedName>
</protein>
<name>A0A157ZRQ7_9BURK</name>
<comment type="caution">
    <text evidence="1">The sequence shown here is derived from an EMBL/GenBank/DDBJ whole genome shotgun (WGS) entry which is preliminary data.</text>
</comment>
<dbReference type="EMBL" id="FCOF02000004">
    <property type="protein sequence ID" value="SAK48193.1"/>
    <property type="molecule type" value="Genomic_DNA"/>
</dbReference>
<accession>A0A157ZRQ7</accession>
<evidence type="ECO:0000313" key="1">
    <source>
        <dbReference type="EMBL" id="SAK48193.1"/>
    </source>
</evidence>
<organism evidence="1 2">
    <name type="scientific">Caballeronia catudaia</name>
    <dbReference type="NCBI Taxonomy" id="1777136"/>
    <lineage>
        <taxon>Bacteria</taxon>
        <taxon>Pseudomonadati</taxon>
        <taxon>Pseudomonadota</taxon>
        <taxon>Betaproteobacteria</taxon>
        <taxon>Burkholderiales</taxon>
        <taxon>Burkholderiaceae</taxon>
        <taxon>Caballeronia</taxon>
    </lineage>
</organism>
<gene>
    <name evidence="1" type="ORF">AWB75_01106</name>
</gene>
<dbReference type="AlphaFoldDB" id="A0A157ZRQ7"/>
<proteinExistence type="predicted"/>
<keyword evidence="2" id="KW-1185">Reference proteome</keyword>
<dbReference type="Proteomes" id="UP000054870">
    <property type="component" value="Unassembled WGS sequence"/>
</dbReference>
<sequence>MQARSELDSTPIEYRGCELSVIVRHLAGQFVATLLIERPGGVRRAIGPFRAFPTALAAASYAIECGKAELDGRLAARRPQVAMSG</sequence>